<dbReference type="PROSITE" id="PS51257">
    <property type="entry name" value="PROKAR_LIPOPROTEIN"/>
    <property type="match status" value="1"/>
</dbReference>
<gene>
    <name evidence="4" type="ORF">P7K49_038887</name>
</gene>
<dbReference type="CDD" id="cd22910">
    <property type="entry name" value="HFD_H2B"/>
    <property type="match status" value="1"/>
</dbReference>
<keyword evidence="5" id="KW-1185">Reference proteome</keyword>
<protein>
    <recommendedName>
        <fullName evidence="3">Core Histone H2A/H2B/H3 domain-containing protein</fullName>
    </recommendedName>
</protein>
<feature type="compositionally biased region" description="Basic residues" evidence="2">
    <location>
        <begin position="63"/>
        <end position="76"/>
    </location>
</feature>
<sequence>MLRTQASPLHNRHCLSPSTTAIASSCYLMAAASAMGRTSSETTSEEQVITQEPKEANSTTAQKKSKQRKRGRRGPGRCHANCRGESFATYFRLVLKQVHQGLSLSQEAVSVMDSMVHDILDRIGSEAGRLAHSVKHVTMTAWEIQIAVRLLLPGEMGRLAESEGTKAVLRYTRSKRATSGAPEHHGKTSGSPSGGPQRRLGWVAFFRIWVGGHVACGVLRVFKHYSLDCWKHVMIIVEEKSSPRWETKKHHHEISRNEIPLQEADKCYNLLFLKTFMSGLYASWDDGMLSDGAAEAPLGSLSASEAPAAQEPQPKV</sequence>
<dbReference type="SMART" id="SM00427">
    <property type="entry name" value="H2B"/>
    <property type="match status" value="1"/>
</dbReference>
<organism evidence="4 5">
    <name type="scientific">Saguinus oedipus</name>
    <name type="common">Cotton-top tamarin</name>
    <name type="synonym">Oedipomidas oedipus</name>
    <dbReference type="NCBI Taxonomy" id="9490"/>
    <lineage>
        <taxon>Eukaryota</taxon>
        <taxon>Metazoa</taxon>
        <taxon>Chordata</taxon>
        <taxon>Craniata</taxon>
        <taxon>Vertebrata</taxon>
        <taxon>Euteleostomi</taxon>
        <taxon>Mammalia</taxon>
        <taxon>Eutheria</taxon>
        <taxon>Euarchontoglires</taxon>
        <taxon>Primates</taxon>
        <taxon>Haplorrhini</taxon>
        <taxon>Platyrrhini</taxon>
        <taxon>Cebidae</taxon>
        <taxon>Callitrichinae</taxon>
        <taxon>Saguinus</taxon>
    </lineage>
</organism>
<evidence type="ECO:0000313" key="4">
    <source>
        <dbReference type="EMBL" id="KAK2083651.1"/>
    </source>
</evidence>
<evidence type="ECO:0000256" key="1">
    <source>
        <dbReference type="ARBA" id="ARBA00006846"/>
    </source>
</evidence>
<evidence type="ECO:0000256" key="2">
    <source>
        <dbReference type="SAM" id="MobiDB-lite"/>
    </source>
</evidence>
<feature type="region of interest" description="Disordered" evidence="2">
    <location>
        <begin position="175"/>
        <end position="195"/>
    </location>
</feature>
<dbReference type="Proteomes" id="UP001266305">
    <property type="component" value="Unassembled WGS sequence"/>
</dbReference>
<name>A0ABQ9TFY1_SAGOE</name>
<dbReference type="Pfam" id="PF00125">
    <property type="entry name" value="Histone"/>
    <property type="match status" value="1"/>
</dbReference>
<dbReference type="InterPro" id="IPR000558">
    <property type="entry name" value="Histone_H2B"/>
</dbReference>
<evidence type="ECO:0000259" key="3">
    <source>
        <dbReference type="Pfam" id="PF00125"/>
    </source>
</evidence>
<dbReference type="PANTHER" id="PTHR23428">
    <property type="entry name" value="HISTONE H2B"/>
    <property type="match status" value="1"/>
</dbReference>
<dbReference type="EMBL" id="JASSZA010000023">
    <property type="protein sequence ID" value="KAK2083651.1"/>
    <property type="molecule type" value="Genomic_DNA"/>
</dbReference>
<accession>A0ABQ9TFY1</accession>
<proteinExistence type="inferred from homology"/>
<feature type="domain" description="Core Histone H2A/H2B/H3" evidence="3">
    <location>
        <begin position="69"/>
        <end position="150"/>
    </location>
</feature>
<evidence type="ECO:0000313" key="5">
    <source>
        <dbReference type="Proteomes" id="UP001266305"/>
    </source>
</evidence>
<dbReference type="PRINTS" id="PR00621">
    <property type="entry name" value="HISTONEH2B"/>
</dbReference>
<reference evidence="4 5" key="1">
    <citation type="submission" date="2023-05" db="EMBL/GenBank/DDBJ databases">
        <title>B98-5 Cell Line De Novo Hybrid Assembly: An Optical Mapping Approach.</title>
        <authorList>
            <person name="Kananen K."/>
            <person name="Auerbach J.A."/>
            <person name="Kautto E."/>
            <person name="Blachly J.S."/>
        </authorList>
    </citation>
    <scope>NUCLEOTIDE SEQUENCE [LARGE SCALE GENOMIC DNA]</scope>
    <source>
        <strain evidence="4">B95-8</strain>
        <tissue evidence="4">Cell line</tissue>
    </source>
</reference>
<comment type="caution">
    <text evidence="4">The sequence shown here is derived from an EMBL/GenBank/DDBJ whole genome shotgun (WGS) entry which is preliminary data.</text>
</comment>
<dbReference type="InterPro" id="IPR009072">
    <property type="entry name" value="Histone-fold"/>
</dbReference>
<dbReference type="SUPFAM" id="SSF47113">
    <property type="entry name" value="Histone-fold"/>
    <property type="match status" value="1"/>
</dbReference>
<dbReference type="Gene3D" id="1.10.20.10">
    <property type="entry name" value="Histone, subunit A"/>
    <property type="match status" value="1"/>
</dbReference>
<feature type="compositionally biased region" description="Polar residues" evidence="2">
    <location>
        <begin position="38"/>
        <end position="62"/>
    </location>
</feature>
<feature type="region of interest" description="Disordered" evidence="2">
    <location>
        <begin position="38"/>
        <end position="78"/>
    </location>
</feature>
<dbReference type="InterPro" id="IPR007125">
    <property type="entry name" value="H2A/H2B/H3"/>
</dbReference>
<comment type="similarity">
    <text evidence="1">Belongs to the histone H2B family.</text>
</comment>